<evidence type="ECO:0000256" key="1">
    <source>
        <dbReference type="ARBA" id="ARBA00022701"/>
    </source>
</evidence>
<organism evidence="6 7">
    <name type="scientific">Cephalotus follicularis</name>
    <name type="common">Albany pitcher plant</name>
    <dbReference type="NCBI Taxonomy" id="3775"/>
    <lineage>
        <taxon>Eukaryota</taxon>
        <taxon>Viridiplantae</taxon>
        <taxon>Streptophyta</taxon>
        <taxon>Embryophyta</taxon>
        <taxon>Tracheophyta</taxon>
        <taxon>Spermatophyta</taxon>
        <taxon>Magnoliopsida</taxon>
        <taxon>eudicotyledons</taxon>
        <taxon>Gunneridae</taxon>
        <taxon>Pentapetalae</taxon>
        <taxon>rosids</taxon>
        <taxon>fabids</taxon>
        <taxon>Oxalidales</taxon>
        <taxon>Cephalotaceae</taxon>
        <taxon>Cephalotus</taxon>
    </lineage>
</organism>
<keyword evidence="4" id="KW-0067">ATP-binding</keyword>
<dbReference type="Proteomes" id="UP000187406">
    <property type="component" value="Unassembled WGS sequence"/>
</dbReference>
<dbReference type="GO" id="GO:0003777">
    <property type="term" value="F:microtubule motor activity"/>
    <property type="evidence" value="ECO:0007669"/>
    <property type="project" value="InterPro"/>
</dbReference>
<dbReference type="FunCoup" id="A0A1Q3CGG5">
    <property type="interactions" value="171"/>
</dbReference>
<dbReference type="PANTHER" id="PTHR47969:SF9">
    <property type="entry name" value="KINESIN-LIKE PROTEIN"/>
    <property type="match status" value="1"/>
</dbReference>
<dbReference type="OrthoDB" id="3176171at2759"/>
<evidence type="ECO:0000256" key="3">
    <source>
        <dbReference type="ARBA" id="ARBA00061615"/>
    </source>
</evidence>
<dbReference type="SUPFAM" id="SSF47781">
    <property type="entry name" value="RuvA domain 2-like"/>
    <property type="match status" value="1"/>
</dbReference>
<dbReference type="SMART" id="SM00129">
    <property type="entry name" value="KISc"/>
    <property type="match status" value="1"/>
</dbReference>
<dbReference type="Gene3D" id="3.40.850.10">
    <property type="entry name" value="Kinesin motor domain"/>
    <property type="match status" value="1"/>
</dbReference>
<dbReference type="GO" id="GO:0005524">
    <property type="term" value="F:ATP binding"/>
    <property type="evidence" value="ECO:0007669"/>
    <property type="project" value="UniProtKB-UniRule"/>
</dbReference>
<dbReference type="PANTHER" id="PTHR47969">
    <property type="entry name" value="CHROMOSOME-ASSOCIATED KINESIN KIF4A-RELATED"/>
    <property type="match status" value="1"/>
</dbReference>
<keyword evidence="2 4" id="KW-0505">Motor protein</keyword>
<dbReference type="InterPro" id="IPR027640">
    <property type="entry name" value="Kinesin-like_fam"/>
</dbReference>
<evidence type="ECO:0000313" key="7">
    <source>
        <dbReference type="Proteomes" id="UP000187406"/>
    </source>
</evidence>
<gene>
    <name evidence="6" type="ORF">CFOL_v3_22772</name>
</gene>
<proteinExistence type="inferred from homology"/>
<dbReference type="GO" id="GO:0051231">
    <property type="term" value="P:spindle elongation"/>
    <property type="evidence" value="ECO:0007669"/>
    <property type="project" value="TreeGrafter"/>
</dbReference>
<dbReference type="PROSITE" id="PS50067">
    <property type="entry name" value="KINESIN_MOTOR_2"/>
    <property type="match status" value="1"/>
</dbReference>
<name>A0A1Q3CGG5_CEPFO</name>
<feature type="binding site" evidence="4">
    <location>
        <begin position="102"/>
        <end position="109"/>
    </location>
    <ligand>
        <name>ATP</name>
        <dbReference type="ChEBI" id="CHEBI:30616"/>
    </ligand>
</feature>
<protein>
    <submittedName>
        <fullName evidence="6">Kinesin domain-containing protein/HHH_3 domain-containing protein</fullName>
    </submittedName>
</protein>
<dbReference type="InParanoid" id="A0A1Q3CGG5"/>
<dbReference type="STRING" id="3775.A0A1Q3CGG5"/>
<dbReference type="GO" id="GO:0007018">
    <property type="term" value="P:microtubule-based movement"/>
    <property type="evidence" value="ECO:0007669"/>
    <property type="project" value="InterPro"/>
</dbReference>
<dbReference type="GO" id="GO:0007052">
    <property type="term" value="P:mitotic spindle organization"/>
    <property type="evidence" value="ECO:0007669"/>
    <property type="project" value="TreeGrafter"/>
</dbReference>
<dbReference type="AlphaFoldDB" id="A0A1Q3CGG5"/>
<keyword evidence="7" id="KW-1185">Reference proteome</keyword>
<comment type="caution">
    <text evidence="6">The sequence shown here is derived from an EMBL/GenBank/DDBJ whole genome shotgun (WGS) entry which is preliminary data.</text>
</comment>
<sequence>MGSSQGRKVRVIAKIKGFKDLETDSLKGVDPTPWIRIHKPKGDESESVTISFGDQSASHKDSYEVDNCYHQNEGNDMIFSREVRPLISGFFYGCNATVIACGARGSGKTSLIQGSDAEPGLAVLTMTEILRIAEENGRSIAISFYEVFQENARDLLDRNRPTVVVLEDAQGRIQLKGLSQVPVKSISDFQKIYVTEGNSRKPAQNIASELSHRSHRGLIIYVFPHNEKLNDLPVGKMNFVDLAGYEDARRKSGEGLILAKSTKVNKSIYALQNVVYAVNLNESHVPYRESKLTRMLQDSLTGTNRILTVICVNPSFCQDSVYMVRLASRNCIFTNRVVPNSIKKTRSLLRQTSLSSQKTQIPWNVSTTVKKQTVSRLHFSERKANGTVSARKGRYTMKIYAHVKLNCIFSFSIYVLYSLTENSTSSPTWIISLCRVMILHVKIENSKTYEEKIFLLYSYVIWFSKMLSCNVSTTMKKSLLVPIATQTNSLSLKGALYMPRKSLLVSIAAQRHCTLLKKVRIGQANNICEYIGLSFFFLFPFFLFFNITGQNIDKENNNAFVEEGGSPPISARLQELSNNLKLLYSTPSCIEMQPKLNVSSDDQTSFDMEEPKTPELSTRVNDKWEIANVSSSPWGTLCMRSSGMKNSLVQEYLNFFNTAEKEDLKRLKGIGEKRATYILELREESPEPFKKLDDLKEIGLSAKQVKGIMKKEFGGLFK</sequence>
<evidence type="ECO:0000259" key="5">
    <source>
        <dbReference type="PROSITE" id="PS50067"/>
    </source>
</evidence>
<dbReference type="SUPFAM" id="SSF52540">
    <property type="entry name" value="P-loop containing nucleoside triphosphate hydrolases"/>
    <property type="match status" value="1"/>
</dbReference>
<dbReference type="Pfam" id="PF12836">
    <property type="entry name" value="HHH_3"/>
    <property type="match status" value="1"/>
</dbReference>
<dbReference type="PRINTS" id="PR00380">
    <property type="entry name" value="KINESINHEAVY"/>
</dbReference>
<dbReference type="EMBL" id="BDDD01001956">
    <property type="protein sequence ID" value="GAV79307.1"/>
    <property type="molecule type" value="Genomic_DNA"/>
</dbReference>
<dbReference type="FunFam" id="1.10.150.280:FF:000003">
    <property type="entry name" value="Kinesin-like protein KIN-10C"/>
    <property type="match status" value="1"/>
</dbReference>
<dbReference type="InterPro" id="IPR027417">
    <property type="entry name" value="P-loop_NTPase"/>
</dbReference>
<accession>A0A1Q3CGG5</accession>
<evidence type="ECO:0000313" key="6">
    <source>
        <dbReference type="EMBL" id="GAV79307.1"/>
    </source>
</evidence>
<evidence type="ECO:0000256" key="4">
    <source>
        <dbReference type="PROSITE-ProRule" id="PRU00283"/>
    </source>
</evidence>
<evidence type="ECO:0000256" key="2">
    <source>
        <dbReference type="ARBA" id="ARBA00023175"/>
    </source>
</evidence>
<keyword evidence="4" id="KW-0547">Nucleotide-binding</keyword>
<dbReference type="GO" id="GO:0005874">
    <property type="term" value="C:microtubule"/>
    <property type="evidence" value="ECO:0007669"/>
    <property type="project" value="UniProtKB-KW"/>
</dbReference>
<comment type="similarity">
    <text evidence="3">Belongs to the TRAFAC class myosin-kinesin ATPase superfamily. Kinesin family. KIN-10 subfamily.</text>
</comment>
<dbReference type="InterPro" id="IPR010994">
    <property type="entry name" value="RuvA_2-like"/>
</dbReference>
<dbReference type="Gene3D" id="1.10.150.280">
    <property type="entry name" value="AF1531-like domain"/>
    <property type="match status" value="1"/>
</dbReference>
<keyword evidence="1" id="KW-0493">Microtubule</keyword>
<dbReference type="InterPro" id="IPR001752">
    <property type="entry name" value="Kinesin_motor_dom"/>
</dbReference>
<dbReference type="GO" id="GO:0008017">
    <property type="term" value="F:microtubule binding"/>
    <property type="evidence" value="ECO:0007669"/>
    <property type="project" value="InterPro"/>
</dbReference>
<dbReference type="Pfam" id="PF00225">
    <property type="entry name" value="Kinesin"/>
    <property type="match status" value="1"/>
</dbReference>
<feature type="domain" description="Kinesin motor" evidence="5">
    <location>
        <begin position="8"/>
        <end position="333"/>
    </location>
</feature>
<dbReference type="InterPro" id="IPR036961">
    <property type="entry name" value="Kinesin_motor_dom_sf"/>
</dbReference>
<dbReference type="GO" id="GO:0005875">
    <property type="term" value="C:microtubule associated complex"/>
    <property type="evidence" value="ECO:0007669"/>
    <property type="project" value="TreeGrafter"/>
</dbReference>
<reference evidence="7" key="1">
    <citation type="submission" date="2016-04" db="EMBL/GenBank/DDBJ databases">
        <title>Cephalotus genome sequencing.</title>
        <authorList>
            <person name="Fukushima K."/>
            <person name="Hasebe M."/>
            <person name="Fang X."/>
        </authorList>
    </citation>
    <scope>NUCLEOTIDE SEQUENCE [LARGE SCALE GENOMIC DNA]</scope>
    <source>
        <strain evidence="7">cv. St1</strain>
    </source>
</reference>